<gene>
    <name evidence="1" type="ORF">TTHERM_00418170</name>
</gene>
<dbReference type="GeneID" id="7826809"/>
<dbReference type="KEGG" id="tet:TTHERM_00418170"/>
<dbReference type="Proteomes" id="UP000009168">
    <property type="component" value="Unassembled WGS sequence"/>
</dbReference>
<dbReference type="AlphaFoldDB" id="Q22NX8"/>
<accession>Q22NX8</accession>
<keyword evidence="2" id="KW-1185">Reference proteome</keyword>
<dbReference type="InParanoid" id="Q22NX8"/>
<proteinExistence type="predicted"/>
<keyword evidence="1" id="KW-0472">Membrane</keyword>
<protein>
    <submittedName>
        <fullName evidence="1">Transmembrane protein, putative</fullName>
    </submittedName>
</protein>
<keyword evidence="1" id="KW-0812">Transmembrane</keyword>
<name>Q22NX8_TETTS</name>
<dbReference type="HOGENOM" id="CLU_149666_0_0_1"/>
<evidence type="ECO:0000313" key="1">
    <source>
        <dbReference type="EMBL" id="EAR87033.1"/>
    </source>
</evidence>
<sequence>MNKSLIAIPIIALLALGAVFILNKQESSSFLSNSSNTTTFTQLRTCIQKTDLIICDQIQDDAEKSLCYAASYAVSRLTFPDGDLITEACKNFHNYEATANANQMINYQNYYFSCYLSADVLREAYKCASFYEKIYTPQFITCAGY</sequence>
<reference evidence="2" key="1">
    <citation type="journal article" date="2006" name="PLoS Biol.">
        <title>Macronuclear genome sequence of the ciliate Tetrahymena thermophila, a model eukaryote.</title>
        <authorList>
            <person name="Eisen J.A."/>
            <person name="Coyne R.S."/>
            <person name="Wu M."/>
            <person name="Wu D."/>
            <person name="Thiagarajan M."/>
            <person name="Wortman J.R."/>
            <person name="Badger J.H."/>
            <person name="Ren Q."/>
            <person name="Amedeo P."/>
            <person name="Jones K.M."/>
            <person name="Tallon L.J."/>
            <person name="Delcher A.L."/>
            <person name="Salzberg S.L."/>
            <person name="Silva J.C."/>
            <person name="Haas B.J."/>
            <person name="Majoros W.H."/>
            <person name="Farzad M."/>
            <person name="Carlton J.M."/>
            <person name="Smith R.K. Jr."/>
            <person name="Garg J."/>
            <person name="Pearlman R.E."/>
            <person name="Karrer K.M."/>
            <person name="Sun L."/>
            <person name="Manning G."/>
            <person name="Elde N.C."/>
            <person name="Turkewitz A.P."/>
            <person name="Asai D.J."/>
            <person name="Wilkes D.E."/>
            <person name="Wang Y."/>
            <person name="Cai H."/>
            <person name="Collins K."/>
            <person name="Stewart B.A."/>
            <person name="Lee S.R."/>
            <person name="Wilamowska K."/>
            <person name="Weinberg Z."/>
            <person name="Ruzzo W.L."/>
            <person name="Wloga D."/>
            <person name="Gaertig J."/>
            <person name="Frankel J."/>
            <person name="Tsao C.-C."/>
            <person name="Gorovsky M.A."/>
            <person name="Keeling P.J."/>
            <person name="Waller R.F."/>
            <person name="Patron N.J."/>
            <person name="Cherry J.M."/>
            <person name="Stover N.A."/>
            <person name="Krieger C.J."/>
            <person name="del Toro C."/>
            <person name="Ryder H.F."/>
            <person name="Williamson S.C."/>
            <person name="Barbeau R.A."/>
            <person name="Hamilton E.P."/>
            <person name="Orias E."/>
        </authorList>
    </citation>
    <scope>NUCLEOTIDE SEQUENCE [LARGE SCALE GENOMIC DNA]</scope>
    <source>
        <strain evidence="2">SB210</strain>
    </source>
</reference>
<evidence type="ECO:0000313" key="2">
    <source>
        <dbReference type="Proteomes" id="UP000009168"/>
    </source>
</evidence>
<organism evidence="1 2">
    <name type="scientific">Tetrahymena thermophila (strain SB210)</name>
    <dbReference type="NCBI Taxonomy" id="312017"/>
    <lineage>
        <taxon>Eukaryota</taxon>
        <taxon>Sar</taxon>
        <taxon>Alveolata</taxon>
        <taxon>Ciliophora</taxon>
        <taxon>Intramacronucleata</taxon>
        <taxon>Oligohymenophorea</taxon>
        <taxon>Hymenostomatida</taxon>
        <taxon>Tetrahymenina</taxon>
        <taxon>Tetrahymenidae</taxon>
        <taxon>Tetrahymena</taxon>
    </lineage>
</organism>
<dbReference type="EMBL" id="GG662856">
    <property type="protein sequence ID" value="EAR87033.1"/>
    <property type="molecule type" value="Genomic_DNA"/>
</dbReference>
<dbReference type="RefSeq" id="XP_001007278.1">
    <property type="nucleotide sequence ID" value="XM_001007278.3"/>
</dbReference>